<dbReference type="AlphaFoldDB" id="A0AAV4UUP8"/>
<proteinExistence type="predicted"/>
<dbReference type="EMBL" id="BPLR01013480">
    <property type="protein sequence ID" value="GIY61547.1"/>
    <property type="molecule type" value="Genomic_DNA"/>
</dbReference>
<gene>
    <name evidence="1" type="ORF">CEXT_307331</name>
</gene>
<evidence type="ECO:0000313" key="2">
    <source>
        <dbReference type="Proteomes" id="UP001054945"/>
    </source>
</evidence>
<organism evidence="1 2">
    <name type="scientific">Caerostris extrusa</name>
    <name type="common">Bark spider</name>
    <name type="synonym">Caerostris bankana</name>
    <dbReference type="NCBI Taxonomy" id="172846"/>
    <lineage>
        <taxon>Eukaryota</taxon>
        <taxon>Metazoa</taxon>
        <taxon>Ecdysozoa</taxon>
        <taxon>Arthropoda</taxon>
        <taxon>Chelicerata</taxon>
        <taxon>Arachnida</taxon>
        <taxon>Araneae</taxon>
        <taxon>Araneomorphae</taxon>
        <taxon>Entelegynae</taxon>
        <taxon>Araneoidea</taxon>
        <taxon>Araneidae</taxon>
        <taxon>Caerostris</taxon>
    </lineage>
</organism>
<name>A0AAV4UUP8_CAEEX</name>
<accession>A0AAV4UUP8</accession>
<protein>
    <submittedName>
        <fullName evidence="1">Uncharacterized protein</fullName>
    </submittedName>
</protein>
<reference evidence="1 2" key="1">
    <citation type="submission" date="2021-06" db="EMBL/GenBank/DDBJ databases">
        <title>Caerostris extrusa draft genome.</title>
        <authorList>
            <person name="Kono N."/>
            <person name="Arakawa K."/>
        </authorList>
    </citation>
    <scope>NUCLEOTIDE SEQUENCE [LARGE SCALE GENOMIC DNA]</scope>
</reference>
<comment type="caution">
    <text evidence="1">The sequence shown here is derived from an EMBL/GenBank/DDBJ whole genome shotgun (WGS) entry which is preliminary data.</text>
</comment>
<dbReference type="Proteomes" id="UP001054945">
    <property type="component" value="Unassembled WGS sequence"/>
</dbReference>
<evidence type="ECO:0000313" key="1">
    <source>
        <dbReference type="EMBL" id="GIY61547.1"/>
    </source>
</evidence>
<sequence length="120" mass="14124">MREPIISPLSDFYAHYGVSASFDYLPTFVKKKEKIRLQIRGSETVHFGRATYVLIITPAMEPPYCKARVRSIGYTSMNILHTLVRWGIDFLHTRIRHTCINLLHTRISEYPRIFIRLQRS</sequence>
<keyword evidence="2" id="KW-1185">Reference proteome</keyword>